<sequence length="70" mass="8082">MGIKEDIKAYIVSSGYTITKLAEELNKRNGSDYTVQNLSNKIRKESLKYSEVLQIAEIIGYEIQWNKLNK</sequence>
<organism evidence="1 2">
    <name type="scientific">Clostridium nitritogenes</name>
    <dbReference type="NCBI Taxonomy" id="83340"/>
    <lineage>
        <taxon>Bacteria</taxon>
        <taxon>Bacillati</taxon>
        <taxon>Bacillota</taxon>
        <taxon>Clostridia</taxon>
        <taxon>Eubacteriales</taxon>
        <taxon>Clostridiaceae</taxon>
        <taxon>Clostridium</taxon>
    </lineage>
</organism>
<reference evidence="2" key="1">
    <citation type="journal article" date="2019" name="Int. J. Syst. Evol. Microbiol.">
        <title>The Global Catalogue of Microorganisms (GCM) 10K type strain sequencing project: providing services to taxonomists for standard genome sequencing and annotation.</title>
        <authorList>
            <consortium name="The Broad Institute Genomics Platform"/>
            <consortium name="The Broad Institute Genome Sequencing Center for Infectious Disease"/>
            <person name="Wu L."/>
            <person name="Ma J."/>
        </authorList>
    </citation>
    <scope>NUCLEOTIDE SEQUENCE [LARGE SCALE GENOMIC DNA]</scope>
    <source>
        <strain evidence="2">JCM 6485</strain>
    </source>
</reference>
<dbReference type="EMBL" id="BAAACO010000001">
    <property type="protein sequence ID" value="GAA0857763.1"/>
    <property type="molecule type" value="Genomic_DNA"/>
</dbReference>
<keyword evidence="2" id="KW-1185">Reference proteome</keyword>
<gene>
    <name evidence="1" type="ORF">GCM10008916_12790</name>
</gene>
<evidence type="ECO:0008006" key="3">
    <source>
        <dbReference type="Google" id="ProtNLM"/>
    </source>
</evidence>
<dbReference type="RefSeq" id="WP_338627527.1">
    <property type="nucleotide sequence ID" value="NZ_BAAACO010000001.1"/>
</dbReference>
<comment type="caution">
    <text evidence="1">The sequence shown here is derived from an EMBL/GenBank/DDBJ whole genome shotgun (WGS) entry which is preliminary data.</text>
</comment>
<evidence type="ECO:0000313" key="2">
    <source>
        <dbReference type="Proteomes" id="UP001501764"/>
    </source>
</evidence>
<dbReference type="Proteomes" id="UP001501764">
    <property type="component" value="Unassembled WGS sequence"/>
</dbReference>
<accession>A0ABP3WWY5</accession>
<name>A0ABP3WWY5_9CLOT</name>
<protein>
    <recommendedName>
        <fullName evidence="3">LLM class flavin-dependent oxidoreductase</fullName>
    </recommendedName>
</protein>
<evidence type="ECO:0000313" key="1">
    <source>
        <dbReference type="EMBL" id="GAA0857763.1"/>
    </source>
</evidence>
<proteinExistence type="predicted"/>